<keyword evidence="3" id="KW-1185">Reference proteome</keyword>
<name>A0A1I4U5Y3_9FLAO</name>
<evidence type="ECO:0000256" key="1">
    <source>
        <dbReference type="SAM" id="SignalP"/>
    </source>
</evidence>
<dbReference type="EMBL" id="FOUT01000003">
    <property type="protein sequence ID" value="SFM84250.1"/>
    <property type="molecule type" value="Genomic_DNA"/>
</dbReference>
<keyword evidence="1" id="KW-0732">Signal</keyword>
<feature type="signal peptide" evidence="1">
    <location>
        <begin position="1"/>
        <end position="22"/>
    </location>
</feature>
<evidence type="ECO:0000313" key="3">
    <source>
        <dbReference type="Proteomes" id="UP000182961"/>
    </source>
</evidence>
<dbReference type="RefSeq" id="WP_024981153.1">
    <property type="nucleotide sequence ID" value="NZ_CBCRUM010000002.1"/>
</dbReference>
<protein>
    <recommendedName>
        <fullName evidence="4">Por secretion system C-terminal sorting domain-containing protein</fullName>
    </recommendedName>
</protein>
<reference evidence="3" key="1">
    <citation type="submission" date="2016-10" db="EMBL/GenBank/DDBJ databases">
        <authorList>
            <person name="Varghese N."/>
            <person name="Submissions S."/>
        </authorList>
    </citation>
    <scope>NUCLEOTIDE SEQUENCE [LARGE SCALE GENOMIC DNA]</scope>
    <source>
        <strain evidence="3">DSM 4002</strain>
    </source>
</reference>
<proteinExistence type="predicted"/>
<feature type="chain" id="PRO_5010253301" description="Por secretion system C-terminal sorting domain-containing protein" evidence="1">
    <location>
        <begin position="23"/>
        <end position="132"/>
    </location>
</feature>
<organism evidence="2 3">
    <name type="scientific">Flavobacterium succinicans</name>
    <dbReference type="NCBI Taxonomy" id="29536"/>
    <lineage>
        <taxon>Bacteria</taxon>
        <taxon>Pseudomonadati</taxon>
        <taxon>Bacteroidota</taxon>
        <taxon>Flavobacteriia</taxon>
        <taxon>Flavobacteriales</taxon>
        <taxon>Flavobacteriaceae</taxon>
        <taxon>Flavobacterium</taxon>
    </lineage>
</organism>
<evidence type="ECO:0008006" key="4">
    <source>
        <dbReference type="Google" id="ProtNLM"/>
    </source>
</evidence>
<sequence>MKTFSKLGLVAVFALASLNTYAIEGDFLLNVKKRTGNEISFSLNGQQNVIISIYDQENNLLFTEKASGKNGIIKNYNLEEFPQGKYYLVVENKLKSVKHEIAIDKKELVVNRKAIAEVFKNNAQKIVATINK</sequence>
<dbReference type="eggNOG" id="ENOG50336YR">
    <property type="taxonomic scope" value="Bacteria"/>
</dbReference>
<accession>A0A1I4U5Y3</accession>
<dbReference type="AlphaFoldDB" id="A0A1I4U5Y3"/>
<gene>
    <name evidence="2" type="ORF">SAMN05444143_1033</name>
</gene>
<dbReference type="Proteomes" id="UP000182961">
    <property type="component" value="Unassembled WGS sequence"/>
</dbReference>
<evidence type="ECO:0000313" key="2">
    <source>
        <dbReference type="EMBL" id="SFM84250.1"/>
    </source>
</evidence>